<dbReference type="EMBL" id="CABITT030000006">
    <property type="protein sequence ID" value="VVB07711.1"/>
    <property type="molecule type" value="Genomic_DNA"/>
</dbReference>
<comment type="caution">
    <text evidence="4">The sequence shown here is derived from an EMBL/GenBank/DDBJ whole genome shotgun (WGS) entry which is preliminary data.</text>
</comment>
<sequence length="359" mass="41298">MSDSIHRRTTTLTNRTRGRSTKTKRPAKHQASRRIPTKIRSKSNKILNRSFSDPNLHRSLACEDDDDRRYSTPPMIDLPAEEPEQIVYLSKLRPEVCASAPSLSGFSSPSSSSSPINQQVYKREAAKVMISVSVEGSPGPVRTLVKLTCNVEETIKMVVEKYGEERRTPKLDKDLVFELHQSHFSIQCLEKTDVIGEIGSRSFYMRKREPENRIPVIRSLPSSNLIESFIAQKIGRIVRRSRKIWNILLTCLADLEADHINPYDSSTKINRVILPEFGLQGLLCLYYVLTKHWFMAVLSLPLLFYNIRLYMNKEHLADVTEMHNTNKWEQKKRIYKIAHIALSIFITSYWLIHSALGDI</sequence>
<accession>A0A565C247</accession>
<evidence type="ECO:0000256" key="1">
    <source>
        <dbReference type="SAM" id="MobiDB-lite"/>
    </source>
</evidence>
<dbReference type="Pfam" id="PF03311">
    <property type="entry name" value="Cornichon"/>
    <property type="match status" value="1"/>
</dbReference>
<feature type="transmembrane region" description="Helical" evidence="2">
    <location>
        <begin position="285"/>
        <end position="305"/>
    </location>
</feature>
<feature type="transmembrane region" description="Helical" evidence="2">
    <location>
        <begin position="334"/>
        <end position="352"/>
    </location>
</feature>
<dbReference type="PANTHER" id="PTHR33270">
    <property type="entry name" value="BNAC05G50380D PROTEIN"/>
    <property type="match status" value="1"/>
</dbReference>
<keyword evidence="2" id="KW-1133">Transmembrane helix</keyword>
<keyword evidence="2" id="KW-0472">Membrane</keyword>
<proteinExistence type="predicted"/>
<dbReference type="GO" id="GO:0016192">
    <property type="term" value="P:vesicle-mediated transport"/>
    <property type="evidence" value="ECO:0007669"/>
    <property type="project" value="InterPro"/>
</dbReference>
<dbReference type="InterPro" id="IPR040358">
    <property type="entry name" value="At4g22758-like"/>
</dbReference>
<dbReference type="AlphaFoldDB" id="A0A565C247"/>
<keyword evidence="2" id="KW-0812">Transmembrane</keyword>
<dbReference type="Proteomes" id="UP000489600">
    <property type="component" value="Unassembled WGS sequence"/>
</dbReference>
<evidence type="ECO:0000313" key="4">
    <source>
        <dbReference type="EMBL" id="VVB07711.1"/>
    </source>
</evidence>
<feature type="compositionally biased region" description="Polar residues" evidence="1">
    <location>
        <begin position="44"/>
        <end position="53"/>
    </location>
</feature>
<organism evidence="4 5">
    <name type="scientific">Arabis nemorensis</name>
    <dbReference type="NCBI Taxonomy" id="586526"/>
    <lineage>
        <taxon>Eukaryota</taxon>
        <taxon>Viridiplantae</taxon>
        <taxon>Streptophyta</taxon>
        <taxon>Embryophyta</taxon>
        <taxon>Tracheophyta</taxon>
        <taxon>Spermatophyta</taxon>
        <taxon>Magnoliopsida</taxon>
        <taxon>eudicotyledons</taxon>
        <taxon>Gunneridae</taxon>
        <taxon>Pentapetalae</taxon>
        <taxon>rosids</taxon>
        <taxon>malvids</taxon>
        <taxon>Brassicales</taxon>
        <taxon>Brassicaceae</taxon>
        <taxon>Arabideae</taxon>
        <taxon>Arabis</taxon>
    </lineage>
</organism>
<gene>
    <name evidence="4" type="ORF">ANE_LOCUS18155</name>
</gene>
<name>A0A565C247_9BRAS</name>
<dbReference type="Pfam" id="PF23156">
    <property type="entry name" value="DUF7054"/>
    <property type="match status" value="1"/>
</dbReference>
<reference evidence="4" key="1">
    <citation type="submission" date="2019-07" db="EMBL/GenBank/DDBJ databases">
        <authorList>
            <person name="Dittberner H."/>
        </authorList>
    </citation>
    <scope>NUCLEOTIDE SEQUENCE [LARGE SCALE GENOMIC DNA]</scope>
</reference>
<evidence type="ECO:0000313" key="5">
    <source>
        <dbReference type="Proteomes" id="UP000489600"/>
    </source>
</evidence>
<dbReference type="SMART" id="SM01398">
    <property type="entry name" value="Cornichon"/>
    <property type="match status" value="1"/>
</dbReference>
<dbReference type="OrthoDB" id="1885101at2759"/>
<dbReference type="InterPro" id="IPR003377">
    <property type="entry name" value="Cornichon"/>
</dbReference>
<evidence type="ECO:0000259" key="3">
    <source>
        <dbReference type="Pfam" id="PF23156"/>
    </source>
</evidence>
<evidence type="ECO:0000256" key="2">
    <source>
        <dbReference type="SAM" id="Phobius"/>
    </source>
</evidence>
<feature type="region of interest" description="Disordered" evidence="1">
    <location>
        <begin position="1"/>
        <end position="77"/>
    </location>
</feature>
<dbReference type="InterPro" id="IPR055482">
    <property type="entry name" value="DUF7054"/>
</dbReference>
<protein>
    <recommendedName>
        <fullName evidence="3">DUF7054 domain-containing protein</fullName>
    </recommendedName>
</protein>
<feature type="compositionally biased region" description="Basic residues" evidence="1">
    <location>
        <begin position="16"/>
        <end position="43"/>
    </location>
</feature>
<dbReference type="PANTHER" id="PTHR33270:SF47">
    <property type="entry name" value="SNRNP25 UBIQUITIN-LIKE DOMAIN-CONTAINING PROTEIN"/>
    <property type="match status" value="1"/>
</dbReference>
<feature type="domain" description="DUF7054" evidence="3">
    <location>
        <begin position="125"/>
        <end position="206"/>
    </location>
</feature>
<keyword evidence="5" id="KW-1185">Reference proteome</keyword>